<keyword evidence="5 10" id="KW-0808">Transferase</keyword>
<dbReference type="InterPro" id="IPR046938">
    <property type="entry name" value="DNA_clamp_sf"/>
</dbReference>
<dbReference type="PANTHER" id="PTHR30478:SF0">
    <property type="entry name" value="BETA SLIDING CLAMP"/>
    <property type="match status" value="1"/>
</dbReference>
<comment type="similarity">
    <text evidence="2 10">Belongs to the beta sliding clamp family.</text>
</comment>
<dbReference type="PANTHER" id="PTHR30478">
    <property type="entry name" value="DNA POLYMERASE III SUBUNIT BETA"/>
    <property type="match status" value="1"/>
</dbReference>
<gene>
    <name evidence="14" type="primary">dnaN</name>
    <name evidence="14" type="ORF">GKZ28_08075</name>
</gene>
<dbReference type="Pfam" id="PF00712">
    <property type="entry name" value="DNA_pol3_beta"/>
    <property type="match status" value="1"/>
</dbReference>
<dbReference type="Pfam" id="PF02768">
    <property type="entry name" value="DNA_pol3_beta_3"/>
    <property type="match status" value="1"/>
</dbReference>
<evidence type="ECO:0000259" key="11">
    <source>
        <dbReference type="Pfam" id="PF00712"/>
    </source>
</evidence>
<evidence type="ECO:0000256" key="8">
    <source>
        <dbReference type="ARBA" id="ARBA00022932"/>
    </source>
</evidence>
<feature type="domain" description="DNA polymerase III beta sliding clamp N-terminal" evidence="11">
    <location>
        <begin position="1"/>
        <end position="119"/>
    </location>
</feature>
<dbReference type="Proteomes" id="UP000656077">
    <property type="component" value="Unassembled WGS sequence"/>
</dbReference>
<dbReference type="InterPro" id="IPR022637">
    <property type="entry name" value="DNA_polIII_beta_cen"/>
</dbReference>
<dbReference type="GO" id="GO:0003887">
    <property type="term" value="F:DNA-directed DNA polymerase activity"/>
    <property type="evidence" value="ECO:0007669"/>
    <property type="project" value="UniProtKB-UniRule"/>
</dbReference>
<dbReference type="InterPro" id="IPR022634">
    <property type="entry name" value="DNA_polIII_beta_N"/>
</dbReference>
<dbReference type="SMART" id="SM00480">
    <property type="entry name" value="POL3Bc"/>
    <property type="match status" value="1"/>
</dbReference>
<dbReference type="GO" id="GO:0008408">
    <property type="term" value="F:3'-5' exonuclease activity"/>
    <property type="evidence" value="ECO:0007669"/>
    <property type="project" value="InterPro"/>
</dbReference>
<evidence type="ECO:0000259" key="12">
    <source>
        <dbReference type="Pfam" id="PF02767"/>
    </source>
</evidence>
<dbReference type="RefSeq" id="WP_160358751.1">
    <property type="nucleotide sequence ID" value="NZ_WSRQ01000010.1"/>
</dbReference>
<comment type="caution">
    <text evidence="14">The sequence shown here is derived from an EMBL/GenBank/DDBJ whole genome shotgun (WGS) entry which is preliminary data.</text>
</comment>
<evidence type="ECO:0000256" key="10">
    <source>
        <dbReference type="PIRNR" id="PIRNR000804"/>
    </source>
</evidence>
<evidence type="ECO:0000256" key="9">
    <source>
        <dbReference type="ARBA" id="ARBA00023125"/>
    </source>
</evidence>
<evidence type="ECO:0000313" key="14">
    <source>
        <dbReference type="EMBL" id="MVX63651.1"/>
    </source>
</evidence>
<dbReference type="GO" id="GO:0003677">
    <property type="term" value="F:DNA binding"/>
    <property type="evidence" value="ECO:0007669"/>
    <property type="project" value="UniProtKB-UniRule"/>
</dbReference>
<dbReference type="InterPro" id="IPR022635">
    <property type="entry name" value="DNA_polIII_beta_C"/>
</dbReference>
<evidence type="ECO:0000256" key="5">
    <source>
        <dbReference type="ARBA" id="ARBA00022679"/>
    </source>
</evidence>
<evidence type="ECO:0000256" key="4">
    <source>
        <dbReference type="ARBA" id="ARBA00022490"/>
    </source>
</evidence>
<organism evidence="14 15">
    <name type="scientific">Clostridium chromiireducens</name>
    <dbReference type="NCBI Taxonomy" id="225345"/>
    <lineage>
        <taxon>Bacteria</taxon>
        <taxon>Bacillati</taxon>
        <taxon>Bacillota</taxon>
        <taxon>Clostridia</taxon>
        <taxon>Eubacteriales</taxon>
        <taxon>Clostridiaceae</taxon>
        <taxon>Clostridium</taxon>
    </lineage>
</organism>
<accession>A0A964W1M4</accession>
<feature type="domain" description="DNA polymerase III beta sliding clamp C-terminal" evidence="13">
    <location>
        <begin position="243"/>
        <end position="372"/>
    </location>
</feature>
<dbReference type="CDD" id="cd00140">
    <property type="entry name" value="beta_clamp"/>
    <property type="match status" value="1"/>
</dbReference>
<evidence type="ECO:0000256" key="7">
    <source>
        <dbReference type="ARBA" id="ARBA00022705"/>
    </source>
</evidence>
<evidence type="ECO:0000256" key="2">
    <source>
        <dbReference type="ARBA" id="ARBA00010752"/>
    </source>
</evidence>
<dbReference type="Gene3D" id="3.70.10.10">
    <property type="match status" value="1"/>
</dbReference>
<proteinExistence type="inferred from homology"/>
<evidence type="ECO:0000313" key="15">
    <source>
        <dbReference type="Proteomes" id="UP000656077"/>
    </source>
</evidence>
<comment type="subcellular location">
    <subcellularLocation>
        <location evidence="1 10">Cytoplasm</location>
    </subcellularLocation>
</comment>
<dbReference type="AlphaFoldDB" id="A0A964W1M4"/>
<evidence type="ECO:0000256" key="3">
    <source>
        <dbReference type="ARBA" id="ARBA00021035"/>
    </source>
</evidence>
<dbReference type="NCBIfam" id="TIGR00663">
    <property type="entry name" value="dnan"/>
    <property type="match status" value="1"/>
</dbReference>
<dbReference type="GO" id="GO:0009360">
    <property type="term" value="C:DNA polymerase III complex"/>
    <property type="evidence" value="ECO:0007669"/>
    <property type="project" value="InterPro"/>
</dbReference>
<evidence type="ECO:0000259" key="13">
    <source>
        <dbReference type="Pfam" id="PF02768"/>
    </source>
</evidence>
<protein>
    <recommendedName>
        <fullName evidence="3 10">Beta sliding clamp</fullName>
    </recommendedName>
</protein>
<dbReference type="GO" id="GO:0005737">
    <property type="term" value="C:cytoplasm"/>
    <property type="evidence" value="ECO:0007669"/>
    <property type="project" value="UniProtKB-SubCell"/>
</dbReference>
<dbReference type="SUPFAM" id="SSF55979">
    <property type="entry name" value="DNA clamp"/>
    <property type="match status" value="3"/>
</dbReference>
<dbReference type="Pfam" id="PF02767">
    <property type="entry name" value="DNA_pol3_beta_2"/>
    <property type="match status" value="1"/>
</dbReference>
<evidence type="ECO:0000256" key="1">
    <source>
        <dbReference type="ARBA" id="ARBA00004496"/>
    </source>
</evidence>
<dbReference type="EMBL" id="WSRQ01000010">
    <property type="protein sequence ID" value="MVX63651.1"/>
    <property type="molecule type" value="Genomic_DNA"/>
</dbReference>
<reference evidence="14" key="1">
    <citation type="submission" date="2019-12" db="EMBL/GenBank/DDBJ databases">
        <title>Microbes associate with the intestines of laboratory mice.</title>
        <authorList>
            <person name="Navarre W."/>
            <person name="Wong E."/>
        </authorList>
    </citation>
    <scope>NUCLEOTIDE SEQUENCE</scope>
    <source>
        <strain evidence="14">NM79_F5</strain>
    </source>
</reference>
<feature type="domain" description="DNA polymerase III beta sliding clamp central" evidence="12">
    <location>
        <begin position="130"/>
        <end position="238"/>
    </location>
</feature>
<dbReference type="PIRSF" id="PIRSF000804">
    <property type="entry name" value="DNA_pol_III_b"/>
    <property type="match status" value="1"/>
</dbReference>
<dbReference type="InterPro" id="IPR001001">
    <property type="entry name" value="DNA_polIII_beta"/>
</dbReference>
<evidence type="ECO:0000256" key="6">
    <source>
        <dbReference type="ARBA" id="ARBA00022695"/>
    </source>
</evidence>
<dbReference type="Gene3D" id="3.10.150.10">
    <property type="entry name" value="DNA Polymerase III, subunit A, domain 2"/>
    <property type="match status" value="1"/>
</dbReference>
<keyword evidence="8 10" id="KW-0239">DNA-directed DNA polymerase</keyword>
<keyword evidence="4 10" id="KW-0963">Cytoplasm</keyword>
<dbReference type="GO" id="GO:0006271">
    <property type="term" value="P:DNA strand elongation involved in DNA replication"/>
    <property type="evidence" value="ECO:0007669"/>
    <property type="project" value="TreeGrafter"/>
</dbReference>
<keyword evidence="7 10" id="KW-0235">DNA replication</keyword>
<keyword evidence="9" id="KW-0238">DNA-binding</keyword>
<comment type="subunit">
    <text evidence="10">Forms a ring-shaped head-to-tail homodimer around DNA.</text>
</comment>
<sequence>MKFIIGKANLLDNLNKVSRAITGKASLTALKGVFIQVAKGQIIMLGSDMDLSIFARGTCEVIEAGMILVDAKIFIEIIHKLPEGDITIEKTEDNLVKISCKKSEFRIVRMNETEYPELPKETNGTEIIMPKEVFGKMIGEVHFAIAQDESRPILQGILYEIKDSILRLVALDGYRLALSSNKVNCSNDMSAVIDGKSLISISKLIGSNGQMKLYLHKNHIEFRLDNIIIYSRLLEGQYIKYESLLPQDKSKIEVVINRLEFIEAIERSALIAKSSDTSSNPILKFNILNDGILDLLVVNSKSSMGKVREEITVEILGTEKELEIAFNGRYLLEMLKNMNSEKLIMKVNTPVSPCICHPADSEDSKYLILPVRLTKDF</sequence>
<keyword evidence="6 10" id="KW-0548">Nucleotidyltransferase</keyword>
<comment type="function">
    <text evidence="10">Confers DNA tethering and processivity to DNA polymerases and other proteins. Acts as a clamp, forming a ring around DNA (a reaction catalyzed by the clamp-loading complex) which diffuses in an ATP-independent manner freely and bidirectionally along dsDNA. Initially characterized for its ability to contact the catalytic subunit of DNA polymerase III (Pol III), a complex, multichain enzyme responsible for most of the replicative synthesis in bacteria; Pol III exhibits 3'-5' exonuclease proofreading activity. The beta chain is required for initiation of replication as well as for processivity of DNA replication.</text>
</comment>
<name>A0A964W1M4_9CLOT</name>